<proteinExistence type="predicted"/>
<reference evidence="3" key="1">
    <citation type="journal article" date="2020" name="Stud. Mycol.">
        <title>101 Dothideomycetes genomes: a test case for predicting lifestyles and emergence of pathogens.</title>
        <authorList>
            <person name="Haridas S."/>
            <person name="Albert R."/>
            <person name="Binder M."/>
            <person name="Bloem J."/>
            <person name="Labutti K."/>
            <person name="Salamov A."/>
            <person name="Andreopoulos B."/>
            <person name="Baker S."/>
            <person name="Barry K."/>
            <person name="Bills G."/>
            <person name="Bluhm B."/>
            <person name="Cannon C."/>
            <person name="Castanera R."/>
            <person name="Culley D."/>
            <person name="Daum C."/>
            <person name="Ezra D."/>
            <person name="Gonzalez J."/>
            <person name="Henrissat B."/>
            <person name="Kuo A."/>
            <person name="Liang C."/>
            <person name="Lipzen A."/>
            <person name="Lutzoni F."/>
            <person name="Magnuson J."/>
            <person name="Mondo S."/>
            <person name="Nolan M."/>
            <person name="Ohm R."/>
            <person name="Pangilinan J."/>
            <person name="Park H.-J."/>
            <person name="Ramirez L."/>
            <person name="Alfaro M."/>
            <person name="Sun H."/>
            <person name="Tritt A."/>
            <person name="Yoshinaga Y."/>
            <person name="Zwiers L.-H."/>
            <person name="Turgeon B."/>
            <person name="Goodwin S."/>
            <person name="Spatafora J."/>
            <person name="Crous P."/>
            <person name="Grigoriev I."/>
        </authorList>
    </citation>
    <scope>NUCLEOTIDE SEQUENCE</scope>
    <source>
        <strain evidence="3">CBS 121410</strain>
    </source>
</reference>
<evidence type="ECO:0000256" key="1">
    <source>
        <dbReference type="SAM" id="MobiDB-lite"/>
    </source>
</evidence>
<dbReference type="EMBL" id="ML978744">
    <property type="protein sequence ID" value="KAF2084178.1"/>
    <property type="molecule type" value="Genomic_DNA"/>
</dbReference>
<feature type="compositionally biased region" description="Low complexity" evidence="1">
    <location>
        <begin position="703"/>
        <end position="815"/>
    </location>
</feature>
<feature type="compositionally biased region" description="Low complexity" evidence="1">
    <location>
        <begin position="44"/>
        <end position="54"/>
    </location>
</feature>
<feature type="region of interest" description="Disordered" evidence="1">
    <location>
        <begin position="44"/>
        <end position="81"/>
    </location>
</feature>
<name>A0A9P4LWM9_9PEZI</name>
<organism evidence="3 4">
    <name type="scientific">Saccharata proteae CBS 121410</name>
    <dbReference type="NCBI Taxonomy" id="1314787"/>
    <lineage>
        <taxon>Eukaryota</taxon>
        <taxon>Fungi</taxon>
        <taxon>Dikarya</taxon>
        <taxon>Ascomycota</taxon>
        <taxon>Pezizomycotina</taxon>
        <taxon>Dothideomycetes</taxon>
        <taxon>Dothideomycetes incertae sedis</taxon>
        <taxon>Botryosphaeriales</taxon>
        <taxon>Saccharataceae</taxon>
        <taxon>Saccharata</taxon>
    </lineage>
</organism>
<feature type="chain" id="PRO_5040221521" evidence="2">
    <location>
        <begin position="21"/>
        <end position="960"/>
    </location>
</feature>
<dbReference type="Proteomes" id="UP000799776">
    <property type="component" value="Unassembled WGS sequence"/>
</dbReference>
<keyword evidence="4" id="KW-1185">Reference proteome</keyword>
<evidence type="ECO:0000313" key="3">
    <source>
        <dbReference type="EMBL" id="KAF2084178.1"/>
    </source>
</evidence>
<feature type="region of interest" description="Disordered" evidence="1">
    <location>
        <begin position="691"/>
        <end position="818"/>
    </location>
</feature>
<feature type="region of interest" description="Disordered" evidence="1">
    <location>
        <begin position="297"/>
        <end position="352"/>
    </location>
</feature>
<feature type="compositionally biased region" description="Low complexity" evidence="1">
    <location>
        <begin position="313"/>
        <end position="352"/>
    </location>
</feature>
<feature type="signal peptide" evidence="2">
    <location>
        <begin position="1"/>
        <end position="20"/>
    </location>
</feature>
<accession>A0A9P4LWM9</accession>
<evidence type="ECO:0000256" key="2">
    <source>
        <dbReference type="SAM" id="SignalP"/>
    </source>
</evidence>
<dbReference type="OrthoDB" id="3886018at2759"/>
<evidence type="ECO:0000313" key="4">
    <source>
        <dbReference type="Proteomes" id="UP000799776"/>
    </source>
</evidence>
<gene>
    <name evidence="3" type="ORF">K490DRAFT_68962</name>
</gene>
<protein>
    <submittedName>
        <fullName evidence="3">Uncharacterized protein</fullName>
    </submittedName>
</protein>
<feature type="compositionally biased region" description="Polar residues" evidence="1">
    <location>
        <begin position="55"/>
        <end position="81"/>
    </location>
</feature>
<dbReference type="AlphaFoldDB" id="A0A9P4LWM9"/>
<comment type="caution">
    <text evidence="3">The sequence shown here is derived from an EMBL/GenBank/DDBJ whole genome shotgun (WGS) entry which is preliminary data.</text>
</comment>
<sequence length="960" mass="99733">MFGTLVQVAVIALAASQAVAGPAFARSPSQFTTYSNATTSALSSTHGSTSVHSSDALSTRSTLGTPGTPSIFSTPHSSTASRTHFDSVDAQYPFDPKLKLFREVLFEVERASVHAYNAQYAHDTLEHCEIIVFFFLGLQKQCESDDTVHSNDSHLFRGWINTGKSTDVVVITGGGVTSAVPVTVTTSINPTGTEASSSAKVLSSKIASVSPIIQSWIRNQNDDTSSAAIKAIEDVGPLADDLLAEIGEGSSDTSSCTASLFGLVSCISSSLDDVESAITTGADEAVDDVTADLGDLVDLSDSLDNDDDDNKSSKQTSQEKTSTKASSSASSKTSASSSQSSSSSSSSCSEGSTTRDVYVTCYPTTITTSGSTVTQSCTTSSAAISGCGLTAYTTTTTVSSSSSTGFACAQTGCPACLSNTVTKPTATCSGCLSGTDGLPQATTSLATGTTSSLKSNKKKRTLSTPDNYSDVGDFISWEVFWAESMGGLVPHRGAGTGGASSSLFRDFGSIPHNMAVQNLYGCTSVVVLSELGCWMSHFWEDPSFQDDATFQTDVITQMRDGDGTGWITGLSSYTGSQFAQAQDPQVLIVTPRNRTHPVDGVYMFPDKVTQMQNTIRSILPSANIGVADYTPRGPNTGNAYGKVLVQYDNSETVQPRIDGCGGTIQVAISRVWVEDNPDPIYEHRWIAEDSQQNANANRKRDSSACSLTGTSSGTASSTSKPASTTGASSTRSRATTTPSTDGASAPSTPGSTSSANSTTSDASSARTGGSTLVTTTRASSSRASSASSSSKITSSSGIKTTTSASTSTTTSATSTEALSCAPTTVVPTGAPQSNLSSAISEWCAHEYKSWSTHVGCDNEAHDGMYFTNTCDLPVTNDELQYYYDGVTAWLNMTLVAGDTFLVQEDQCTKGLLTVLNGCAPFSAASGETLHKFGGSYNITNGDGAVMQFSIDLKDAPGQTG</sequence>
<keyword evidence="2" id="KW-0732">Signal</keyword>